<dbReference type="Proteomes" id="UP000053989">
    <property type="component" value="Unassembled WGS sequence"/>
</dbReference>
<proteinExistence type="predicted"/>
<evidence type="ECO:0000313" key="2">
    <source>
        <dbReference type="Proteomes" id="UP000053989"/>
    </source>
</evidence>
<reference evidence="1 2" key="1">
    <citation type="submission" date="2014-04" db="EMBL/GenBank/DDBJ databases">
        <authorList>
            <consortium name="DOE Joint Genome Institute"/>
            <person name="Kuo A."/>
            <person name="Kohler A."/>
            <person name="Nagy L.G."/>
            <person name="Floudas D."/>
            <person name="Copeland A."/>
            <person name="Barry K.W."/>
            <person name="Cichocki N."/>
            <person name="Veneault-Fourrey C."/>
            <person name="LaButti K."/>
            <person name="Lindquist E.A."/>
            <person name="Lipzen A."/>
            <person name="Lundell T."/>
            <person name="Morin E."/>
            <person name="Murat C."/>
            <person name="Sun H."/>
            <person name="Tunlid A."/>
            <person name="Henrissat B."/>
            <person name="Grigoriev I.V."/>
            <person name="Hibbett D.S."/>
            <person name="Martin F."/>
            <person name="Nordberg H.P."/>
            <person name="Cantor M.N."/>
            <person name="Hua S.X."/>
        </authorList>
    </citation>
    <scope>NUCLEOTIDE SEQUENCE [LARGE SCALE GENOMIC DNA]</scope>
    <source>
        <strain evidence="1 2">Foug A</strain>
    </source>
</reference>
<keyword evidence="2" id="KW-1185">Reference proteome</keyword>
<dbReference type="AlphaFoldDB" id="A0A0C3DA53"/>
<gene>
    <name evidence="1" type="ORF">SCLCIDRAFT_455010</name>
</gene>
<dbReference type="InParanoid" id="A0A0C3DA53"/>
<evidence type="ECO:0000313" key="1">
    <source>
        <dbReference type="EMBL" id="KIM53269.1"/>
    </source>
</evidence>
<protein>
    <submittedName>
        <fullName evidence="1">Uncharacterized protein</fullName>
    </submittedName>
</protein>
<sequence>MSKGITTHCLIRPDWESEITVSEDIACRMQILVARRRLTTASTRNDAIMRGSVDIEIRGGVQWMAACSCSSNTLHLVCAWHHGPNRKWTPQPPPDLQYYIVPRFGACNEL</sequence>
<name>A0A0C3DA53_9AGAM</name>
<reference evidence="2" key="2">
    <citation type="submission" date="2015-01" db="EMBL/GenBank/DDBJ databases">
        <title>Evolutionary Origins and Diversification of the Mycorrhizal Mutualists.</title>
        <authorList>
            <consortium name="DOE Joint Genome Institute"/>
            <consortium name="Mycorrhizal Genomics Consortium"/>
            <person name="Kohler A."/>
            <person name="Kuo A."/>
            <person name="Nagy L.G."/>
            <person name="Floudas D."/>
            <person name="Copeland A."/>
            <person name="Barry K.W."/>
            <person name="Cichocki N."/>
            <person name="Veneault-Fourrey C."/>
            <person name="LaButti K."/>
            <person name="Lindquist E.A."/>
            <person name="Lipzen A."/>
            <person name="Lundell T."/>
            <person name="Morin E."/>
            <person name="Murat C."/>
            <person name="Riley R."/>
            <person name="Ohm R."/>
            <person name="Sun H."/>
            <person name="Tunlid A."/>
            <person name="Henrissat B."/>
            <person name="Grigoriev I.V."/>
            <person name="Hibbett D.S."/>
            <person name="Martin F."/>
        </authorList>
    </citation>
    <scope>NUCLEOTIDE SEQUENCE [LARGE SCALE GENOMIC DNA]</scope>
    <source>
        <strain evidence="2">Foug A</strain>
    </source>
</reference>
<dbReference type="EMBL" id="KN822185">
    <property type="protein sequence ID" value="KIM53269.1"/>
    <property type="molecule type" value="Genomic_DNA"/>
</dbReference>
<organism evidence="1 2">
    <name type="scientific">Scleroderma citrinum Foug A</name>
    <dbReference type="NCBI Taxonomy" id="1036808"/>
    <lineage>
        <taxon>Eukaryota</taxon>
        <taxon>Fungi</taxon>
        <taxon>Dikarya</taxon>
        <taxon>Basidiomycota</taxon>
        <taxon>Agaricomycotina</taxon>
        <taxon>Agaricomycetes</taxon>
        <taxon>Agaricomycetidae</taxon>
        <taxon>Boletales</taxon>
        <taxon>Sclerodermatineae</taxon>
        <taxon>Sclerodermataceae</taxon>
        <taxon>Scleroderma</taxon>
    </lineage>
</organism>
<dbReference type="HOGENOM" id="CLU_2172555_0_0_1"/>
<accession>A0A0C3DA53</accession>